<evidence type="ECO:0000256" key="9">
    <source>
        <dbReference type="ARBA" id="ARBA00023306"/>
    </source>
</evidence>
<sequence length="304" mass="32918">MKGASLKYLTREGFRNIWVNRLMSLASVTVLLACLVIIGVGAMAFFNISALLDRVESQNVVMVYLEMDADDATVESVGQALAAIPNVDGCEMVPKEQAFAEQLEALGGDSSIYDGLPGNPLPDAYKVTLTDLSQFDAIVEQIRAVEHVDSIRENSDLAGKLVSVRRAVTVVSIGLVVMLFLVALFIIANTIRITMFSRKLEINIMKAVGATNGFIRWPFFVEGIILGVIAAAVSLGVLWGLYELITVYAADLLGSFGFALVPFSGYALQIFLVFLAIGVFTGGVGSMISMNKYLREQRSVVNNE</sequence>
<feature type="transmembrane region" description="Helical" evidence="11">
    <location>
        <begin position="219"/>
        <end position="242"/>
    </location>
</feature>
<evidence type="ECO:0000256" key="1">
    <source>
        <dbReference type="ARBA" id="ARBA00004651"/>
    </source>
</evidence>
<evidence type="ECO:0000313" key="15">
    <source>
        <dbReference type="Proteomes" id="UP000824071"/>
    </source>
</evidence>
<dbReference type="InterPro" id="IPR003838">
    <property type="entry name" value="ABC3_permease_C"/>
</dbReference>
<dbReference type="AlphaFoldDB" id="A0A9D1LDT8"/>
<evidence type="ECO:0000256" key="4">
    <source>
        <dbReference type="ARBA" id="ARBA00022475"/>
    </source>
</evidence>
<organism evidence="14 15">
    <name type="scientific">Candidatus Fimenecus excrementigallinarum</name>
    <dbReference type="NCBI Taxonomy" id="2840816"/>
    <lineage>
        <taxon>Bacteria</taxon>
        <taxon>Bacillati</taxon>
        <taxon>Bacillota</taxon>
        <taxon>Clostridia</taxon>
        <taxon>Candidatus Fimenecus</taxon>
    </lineage>
</organism>
<dbReference type="Pfam" id="PF18075">
    <property type="entry name" value="FtsX_ECD"/>
    <property type="match status" value="1"/>
</dbReference>
<evidence type="ECO:0000313" key="14">
    <source>
        <dbReference type="EMBL" id="HIU36024.1"/>
    </source>
</evidence>
<accession>A0A9D1LDT8</accession>
<feature type="transmembrane region" description="Helical" evidence="11">
    <location>
        <begin position="21"/>
        <end position="46"/>
    </location>
</feature>
<comment type="function">
    <text evidence="10">Part of the ABC transporter FtsEX involved in asymmetric cellular division facilitating the initiation of sporulation.</text>
</comment>
<evidence type="ECO:0000256" key="11">
    <source>
        <dbReference type="SAM" id="Phobius"/>
    </source>
</evidence>
<name>A0A9D1LDT8_9FIRM</name>
<feature type="domain" description="ABC3 transporter permease C-terminal" evidence="12">
    <location>
        <begin position="175"/>
        <end position="291"/>
    </location>
</feature>
<reference evidence="14" key="1">
    <citation type="submission" date="2020-10" db="EMBL/GenBank/DDBJ databases">
        <authorList>
            <person name="Gilroy R."/>
        </authorList>
    </citation>
    <scope>NUCLEOTIDE SEQUENCE</scope>
    <source>
        <strain evidence="14">ChiGjej1B1-19959</strain>
    </source>
</reference>
<evidence type="ECO:0000259" key="12">
    <source>
        <dbReference type="Pfam" id="PF02687"/>
    </source>
</evidence>
<evidence type="ECO:0000256" key="10">
    <source>
        <dbReference type="PIRNR" id="PIRNR003097"/>
    </source>
</evidence>
<dbReference type="InterPro" id="IPR004513">
    <property type="entry name" value="FtsX"/>
</dbReference>
<keyword evidence="4 10" id="KW-1003">Cell membrane</keyword>
<dbReference type="Gene3D" id="3.30.70.3040">
    <property type="match status" value="1"/>
</dbReference>
<dbReference type="InterPro" id="IPR040690">
    <property type="entry name" value="FtsX_ECD"/>
</dbReference>
<keyword evidence="9 10" id="KW-0131">Cell cycle</keyword>
<evidence type="ECO:0000256" key="8">
    <source>
        <dbReference type="ARBA" id="ARBA00023136"/>
    </source>
</evidence>
<evidence type="ECO:0000256" key="5">
    <source>
        <dbReference type="ARBA" id="ARBA00022618"/>
    </source>
</evidence>
<evidence type="ECO:0000256" key="6">
    <source>
        <dbReference type="ARBA" id="ARBA00022692"/>
    </source>
</evidence>
<keyword evidence="7 11" id="KW-1133">Transmembrane helix</keyword>
<evidence type="ECO:0000256" key="2">
    <source>
        <dbReference type="ARBA" id="ARBA00007379"/>
    </source>
</evidence>
<dbReference type="Pfam" id="PF02687">
    <property type="entry name" value="FtsX"/>
    <property type="match status" value="1"/>
</dbReference>
<dbReference type="InterPro" id="IPR058204">
    <property type="entry name" value="FtsX_firmicutes-type"/>
</dbReference>
<protein>
    <recommendedName>
        <fullName evidence="3 10">Cell division protein FtsX</fullName>
    </recommendedName>
</protein>
<dbReference type="PANTHER" id="PTHR47755">
    <property type="entry name" value="CELL DIVISION PROTEIN FTSX"/>
    <property type="match status" value="1"/>
</dbReference>
<proteinExistence type="inferred from homology"/>
<evidence type="ECO:0000256" key="7">
    <source>
        <dbReference type="ARBA" id="ARBA00022989"/>
    </source>
</evidence>
<dbReference type="PANTHER" id="PTHR47755:SF1">
    <property type="entry name" value="CELL DIVISION PROTEIN FTSX"/>
    <property type="match status" value="1"/>
</dbReference>
<keyword evidence="6 11" id="KW-0812">Transmembrane</keyword>
<reference evidence="14" key="2">
    <citation type="journal article" date="2021" name="PeerJ">
        <title>Extensive microbial diversity within the chicken gut microbiome revealed by metagenomics and culture.</title>
        <authorList>
            <person name="Gilroy R."/>
            <person name="Ravi A."/>
            <person name="Getino M."/>
            <person name="Pursley I."/>
            <person name="Horton D.L."/>
            <person name="Alikhan N.F."/>
            <person name="Baker D."/>
            <person name="Gharbi K."/>
            <person name="Hall N."/>
            <person name="Watson M."/>
            <person name="Adriaenssens E.M."/>
            <person name="Foster-Nyarko E."/>
            <person name="Jarju S."/>
            <person name="Secka A."/>
            <person name="Antonio M."/>
            <person name="Oren A."/>
            <person name="Chaudhuri R.R."/>
            <person name="La Ragione R."/>
            <person name="Hildebrand F."/>
            <person name="Pallen M.J."/>
        </authorList>
    </citation>
    <scope>NUCLEOTIDE SEQUENCE</scope>
    <source>
        <strain evidence="14">ChiGjej1B1-19959</strain>
    </source>
</reference>
<dbReference type="EMBL" id="DVMW01000033">
    <property type="protein sequence ID" value="HIU36024.1"/>
    <property type="molecule type" value="Genomic_DNA"/>
</dbReference>
<evidence type="ECO:0000256" key="3">
    <source>
        <dbReference type="ARBA" id="ARBA00021907"/>
    </source>
</evidence>
<comment type="caution">
    <text evidence="14">The sequence shown here is derived from an EMBL/GenBank/DDBJ whole genome shotgun (WGS) entry which is preliminary data.</text>
</comment>
<comment type="similarity">
    <text evidence="2 10">Belongs to the ABC-4 integral membrane protein family. FtsX subfamily.</text>
</comment>
<gene>
    <name evidence="14" type="ORF">IAC53_05400</name>
</gene>
<comment type="subcellular location">
    <subcellularLocation>
        <location evidence="1">Cell membrane</location>
        <topology evidence="1">Multi-pass membrane protein</topology>
    </subcellularLocation>
</comment>
<feature type="transmembrane region" description="Helical" evidence="11">
    <location>
        <begin position="266"/>
        <end position="288"/>
    </location>
</feature>
<keyword evidence="5 10" id="KW-0132">Cell division</keyword>
<evidence type="ECO:0000259" key="13">
    <source>
        <dbReference type="Pfam" id="PF18075"/>
    </source>
</evidence>
<dbReference type="GO" id="GO:0005886">
    <property type="term" value="C:plasma membrane"/>
    <property type="evidence" value="ECO:0007669"/>
    <property type="project" value="UniProtKB-SubCell"/>
</dbReference>
<dbReference type="PIRSF" id="PIRSF003097">
    <property type="entry name" value="FtsX"/>
    <property type="match status" value="1"/>
</dbReference>
<feature type="domain" description="FtsX extracellular" evidence="13">
    <location>
        <begin position="61"/>
        <end position="151"/>
    </location>
</feature>
<dbReference type="NCBIfam" id="NF038347">
    <property type="entry name" value="FtsX_Gpos"/>
    <property type="match status" value="1"/>
</dbReference>
<keyword evidence="8 10" id="KW-0472">Membrane</keyword>
<dbReference type="PROSITE" id="PS51257">
    <property type="entry name" value="PROKAR_LIPOPROTEIN"/>
    <property type="match status" value="1"/>
</dbReference>
<dbReference type="Proteomes" id="UP000824071">
    <property type="component" value="Unassembled WGS sequence"/>
</dbReference>
<dbReference type="GO" id="GO:0051301">
    <property type="term" value="P:cell division"/>
    <property type="evidence" value="ECO:0007669"/>
    <property type="project" value="UniProtKB-KW"/>
</dbReference>
<feature type="transmembrane region" description="Helical" evidence="11">
    <location>
        <begin position="167"/>
        <end position="188"/>
    </location>
</feature>